<sequence>MRAMRAYGDEFVVVSAGEQPEDDLTEITINCPDKVGLGCDIARTVFEFGLSITRGDLATDGRWCFVALWVIPRKRILPTRWTLLKQRLEDACPSALPTLLPNCTQVSLSQRVLLLQVCSIDRTGLLNDVAQKLWELEFTIHKVKVSTTPEEKSINFFFISDSRNKLPWKKRGDEVIQQVKELLGTNCLHCDIRQASQELRGLDILPPPAWLTKDLFYDDAPSFENSRGDTVGVQNVCSATIDVKHDTINSPLHTLLQVTCKRRKGLLYDTLRCVKDLELQVAHMRIASLDNGNSEISVFFLNSKGQKITDPTKKEEILSSVREAVDNPLRIKIITRGVDTELFVSTPIENCGRGRPRVIYDVTLALKMLDVGIFQADIGRHEVNNQRWEVYRFLLSDREDFNLTYTRNRNLIIERVQDMLIG</sequence>
<protein>
    <recommendedName>
        <fullName evidence="2">ACT domain-containing protein</fullName>
    </recommendedName>
</protein>
<dbReference type="Pfam" id="PF24931">
    <property type="entry name" value="ACT_ACR9_3rd"/>
    <property type="match status" value="1"/>
</dbReference>
<dbReference type="InterPro" id="IPR056816">
    <property type="entry name" value="ACR2/9/10_N"/>
</dbReference>
<evidence type="ECO:0000313" key="5">
    <source>
        <dbReference type="Proteomes" id="UP000006727"/>
    </source>
</evidence>
<dbReference type="PANTHER" id="PTHR31096:SF65">
    <property type="entry name" value="ACT DOMAIN-CONTAINING PROTEIN ACR9"/>
    <property type="match status" value="1"/>
</dbReference>
<dbReference type="InterPro" id="IPR045865">
    <property type="entry name" value="ACT-like_dom_sf"/>
</dbReference>
<dbReference type="InterPro" id="IPR040217">
    <property type="entry name" value="ACR1-12"/>
</dbReference>
<organism evidence="3">
    <name type="scientific">Physcomitrium patens</name>
    <name type="common">Spreading-leaved earth moss</name>
    <name type="synonym">Physcomitrella patens</name>
    <dbReference type="NCBI Taxonomy" id="3218"/>
    <lineage>
        <taxon>Eukaryota</taxon>
        <taxon>Viridiplantae</taxon>
        <taxon>Streptophyta</taxon>
        <taxon>Embryophyta</taxon>
        <taxon>Bryophyta</taxon>
        <taxon>Bryophytina</taxon>
        <taxon>Bryopsida</taxon>
        <taxon>Funariidae</taxon>
        <taxon>Funariales</taxon>
        <taxon>Funariaceae</taxon>
        <taxon>Physcomitrium</taxon>
    </lineage>
</organism>
<dbReference type="PROSITE" id="PS51671">
    <property type="entry name" value="ACT"/>
    <property type="match status" value="2"/>
</dbReference>
<dbReference type="InterPro" id="IPR056805">
    <property type="entry name" value="ACT_ACR9/10_C"/>
</dbReference>
<reference evidence="4" key="3">
    <citation type="submission" date="2020-12" db="UniProtKB">
        <authorList>
            <consortium name="EnsemblPlants"/>
        </authorList>
    </citation>
    <scope>IDENTIFICATION</scope>
</reference>
<keyword evidence="1" id="KW-0677">Repeat</keyword>
<dbReference type="PaxDb" id="3218-PP1S263_108V6.1"/>
<dbReference type="Pfam" id="PF24926">
    <property type="entry name" value="ACT_ACR9_C"/>
    <property type="match status" value="1"/>
</dbReference>
<dbReference type="Gramene" id="Pp3c5_11550V3.1">
    <property type="protein sequence ID" value="Pp3c5_11550V3.1"/>
    <property type="gene ID" value="Pp3c5_11550"/>
</dbReference>
<dbReference type="PANTHER" id="PTHR31096">
    <property type="entry name" value="ACT DOMAIN-CONTAINING PROTEIN ACR4-RELATED"/>
    <property type="match status" value="1"/>
</dbReference>
<feature type="domain" description="ACT" evidence="2">
    <location>
        <begin position="255"/>
        <end position="336"/>
    </location>
</feature>
<dbReference type="Gramene" id="Pp3c5_11550V3.3">
    <property type="protein sequence ID" value="Pp3c5_11550V3.3"/>
    <property type="gene ID" value="Pp3c5_11550"/>
</dbReference>
<dbReference type="OrthoDB" id="2019824at2759"/>
<dbReference type="GeneID" id="112282791"/>
<dbReference type="SUPFAM" id="SSF55021">
    <property type="entry name" value="ACT-like"/>
    <property type="match status" value="2"/>
</dbReference>
<dbReference type="RefSeq" id="XP_024376632.1">
    <property type="nucleotide sequence ID" value="XM_024520864.2"/>
</dbReference>
<evidence type="ECO:0000259" key="2">
    <source>
        <dbReference type="PROSITE" id="PS51671"/>
    </source>
</evidence>
<keyword evidence="5" id="KW-1185">Reference proteome</keyword>
<evidence type="ECO:0000313" key="4">
    <source>
        <dbReference type="EnsemblPlants" id="Pp3c5_11550V3.1"/>
    </source>
</evidence>
<dbReference type="STRING" id="3218.A0A2K1KJC8"/>
<dbReference type="EMBL" id="ABEU02000005">
    <property type="protein sequence ID" value="PNR53865.1"/>
    <property type="molecule type" value="Genomic_DNA"/>
</dbReference>
<dbReference type="AlphaFoldDB" id="A0A2K1KJC8"/>
<proteinExistence type="predicted"/>
<dbReference type="EnsemblPlants" id="Pp3c5_11550V3.1">
    <property type="protein sequence ID" value="Pp3c5_11550V3.1"/>
    <property type="gene ID" value="Pp3c5_11550"/>
</dbReference>
<dbReference type="InterPro" id="IPR002912">
    <property type="entry name" value="ACT_dom"/>
</dbReference>
<reference evidence="3 5" key="2">
    <citation type="journal article" date="2018" name="Plant J.">
        <title>The Physcomitrella patens chromosome-scale assembly reveals moss genome structure and evolution.</title>
        <authorList>
            <person name="Lang D."/>
            <person name="Ullrich K.K."/>
            <person name="Murat F."/>
            <person name="Fuchs J."/>
            <person name="Jenkins J."/>
            <person name="Haas F.B."/>
            <person name="Piednoel M."/>
            <person name="Gundlach H."/>
            <person name="Van Bel M."/>
            <person name="Meyberg R."/>
            <person name="Vives C."/>
            <person name="Morata J."/>
            <person name="Symeonidi A."/>
            <person name="Hiss M."/>
            <person name="Muchero W."/>
            <person name="Kamisugi Y."/>
            <person name="Saleh O."/>
            <person name="Blanc G."/>
            <person name="Decker E.L."/>
            <person name="van Gessel N."/>
            <person name="Grimwood J."/>
            <person name="Hayes R.D."/>
            <person name="Graham S.W."/>
            <person name="Gunter L.E."/>
            <person name="McDaniel S.F."/>
            <person name="Hoernstein S.N.W."/>
            <person name="Larsson A."/>
            <person name="Li F.W."/>
            <person name="Perroud P.F."/>
            <person name="Phillips J."/>
            <person name="Ranjan P."/>
            <person name="Rokshar D.S."/>
            <person name="Rothfels C.J."/>
            <person name="Schneider L."/>
            <person name="Shu S."/>
            <person name="Stevenson D.W."/>
            <person name="Thummler F."/>
            <person name="Tillich M."/>
            <person name="Villarreal Aguilar J.C."/>
            <person name="Widiez T."/>
            <person name="Wong G.K."/>
            <person name="Wymore A."/>
            <person name="Zhang Y."/>
            <person name="Zimmer A.D."/>
            <person name="Quatrano R.S."/>
            <person name="Mayer K.F.X."/>
            <person name="Goodstein D."/>
            <person name="Casacuberta J.M."/>
            <person name="Vandepoele K."/>
            <person name="Reski R."/>
            <person name="Cuming A.C."/>
            <person name="Tuskan G.A."/>
            <person name="Maumus F."/>
            <person name="Salse J."/>
            <person name="Schmutz J."/>
            <person name="Rensing S.A."/>
        </authorList>
    </citation>
    <scope>NUCLEOTIDE SEQUENCE [LARGE SCALE GENOMIC DNA]</scope>
    <source>
        <strain evidence="4 5">cv. Gransden 2004</strain>
    </source>
</reference>
<dbReference type="Gramene" id="Pp3c5_11550V3.2">
    <property type="protein sequence ID" value="Pp3c5_11550V3.2"/>
    <property type="gene ID" value="Pp3c5_11550"/>
</dbReference>
<dbReference type="EnsemblPlants" id="Pp3c5_11550V3.3">
    <property type="protein sequence ID" value="Pp3c5_11550V3.3"/>
    <property type="gene ID" value="Pp3c5_11550"/>
</dbReference>
<feature type="domain" description="ACT" evidence="2">
    <location>
        <begin position="114"/>
        <end position="197"/>
    </location>
</feature>
<dbReference type="EnsemblPlants" id="Pp3c5_11550V3.2">
    <property type="protein sequence ID" value="Pp3c5_11550V3.2"/>
    <property type="gene ID" value="Pp3c5_11550"/>
</dbReference>
<accession>A0A2K1KJC8</accession>
<evidence type="ECO:0000313" key="3">
    <source>
        <dbReference type="EMBL" id="PNR53865.1"/>
    </source>
</evidence>
<reference evidence="3 5" key="1">
    <citation type="journal article" date="2008" name="Science">
        <title>The Physcomitrella genome reveals evolutionary insights into the conquest of land by plants.</title>
        <authorList>
            <person name="Rensing S."/>
            <person name="Lang D."/>
            <person name="Zimmer A."/>
            <person name="Terry A."/>
            <person name="Salamov A."/>
            <person name="Shapiro H."/>
            <person name="Nishiyama T."/>
            <person name="Perroud P.-F."/>
            <person name="Lindquist E."/>
            <person name="Kamisugi Y."/>
            <person name="Tanahashi T."/>
            <person name="Sakakibara K."/>
            <person name="Fujita T."/>
            <person name="Oishi K."/>
            <person name="Shin-I T."/>
            <person name="Kuroki Y."/>
            <person name="Toyoda A."/>
            <person name="Suzuki Y."/>
            <person name="Hashimoto A."/>
            <person name="Yamaguchi K."/>
            <person name="Sugano A."/>
            <person name="Kohara Y."/>
            <person name="Fujiyama A."/>
            <person name="Anterola A."/>
            <person name="Aoki S."/>
            <person name="Ashton N."/>
            <person name="Barbazuk W.B."/>
            <person name="Barker E."/>
            <person name="Bennetzen J."/>
            <person name="Bezanilla M."/>
            <person name="Blankenship R."/>
            <person name="Cho S.H."/>
            <person name="Dutcher S."/>
            <person name="Estelle M."/>
            <person name="Fawcett J.A."/>
            <person name="Gundlach H."/>
            <person name="Hanada K."/>
            <person name="Heyl A."/>
            <person name="Hicks K.A."/>
            <person name="Hugh J."/>
            <person name="Lohr M."/>
            <person name="Mayer K."/>
            <person name="Melkozernov A."/>
            <person name="Murata T."/>
            <person name="Nelson D."/>
            <person name="Pils B."/>
            <person name="Prigge M."/>
            <person name="Reiss B."/>
            <person name="Renner T."/>
            <person name="Rombauts S."/>
            <person name="Rushton P."/>
            <person name="Sanderfoot A."/>
            <person name="Schween G."/>
            <person name="Shiu S.-H."/>
            <person name="Stueber K."/>
            <person name="Theodoulou F.L."/>
            <person name="Tu H."/>
            <person name="Van de Peer Y."/>
            <person name="Verrier P.J."/>
            <person name="Waters E."/>
            <person name="Wood A."/>
            <person name="Yang L."/>
            <person name="Cove D."/>
            <person name="Cuming A."/>
            <person name="Hasebe M."/>
            <person name="Lucas S."/>
            <person name="Mishler D.B."/>
            <person name="Reski R."/>
            <person name="Grigoriev I."/>
            <person name="Quatrano R.S."/>
            <person name="Boore J.L."/>
        </authorList>
    </citation>
    <scope>NUCLEOTIDE SEQUENCE [LARGE SCALE GENOMIC DNA]</scope>
    <source>
        <strain evidence="4 5">cv. Gransden 2004</strain>
    </source>
</reference>
<name>A0A2K1KJC8_PHYPA</name>
<evidence type="ECO:0000256" key="1">
    <source>
        <dbReference type="ARBA" id="ARBA00022737"/>
    </source>
</evidence>
<gene>
    <name evidence="4" type="primary">LOC112282791</name>
    <name evidence="3" type="ORF">PHYPA_007540</name>
</gene>
<dbReference type="Pfam" id="PF24914">
    <property type="entry name" value="ACR10_N"/>
    <property type="match status" value="1"/>
</dbReference>
<dbReference type="Proteomes" id="UP000006727">
    <property type="component" value="Chromosome 5"/>
</dbReference>